<evidence type="ECO:0008006" key="4">
    <source>
        <dbReference type="Google" id="ProtNLM"/>
    </source>
</evidence>
<feature type="transmembrane region" description="Helical" evidence="1">
    <location>
        <begin position="32"/>
        <end position="54"/>
    </location>
</feature>
<sequence length="89" mass="10018">MDPIQSAKSSKLIKIGLDWIGRLGLDLVPPNLYYNTWTSYTTTAYTIFLGGNLISRSSRKQRSVARSSTEAEYRATAFTAELSWLQNLL</sequence>
<evidence type="ECO:0000313" key="2">
    <source>
        <dbReference type="EMBL" id="CAB4273014.1"/>
    </source>
</evidence>
<reference evidence="2 3" key="1">
    <citation type="submission" date="2020-05" db="EMBL/GenBank/DDBJ databases">
        <authorList>
            <person name="Campoy J."/>
            <person name="Schneeberger K."/>
            <person name="Spophaly S."/>
        </authorList>
    </citation>
    <scope>NUCLEOTIDE SEQUENCE [LARGE SCALE GENOMIC DNA]</scope>
    <source>
        <strain evidence="2">PruArmRojPasFocal</strain>
    </source>
</reference>
<gene>
    <name evidence="2" type="ORF">CURHAP_LOCUS20019</name>
</gene>
<accession>A0A6J5UC52</accession>
<evidence type="ECO:0000256" key="1">
    <source>
        <dbReference type="SAM" id="Phobius"/>
    </source>
</evidence>
<dbReference type="EMBL" id="CAEKDK010000003">
    <property type="protein sequence ID" value="CAB4273014.1"/>
    <property type="molecule type" value="Genomic_DNA"/>
</dbReference>
<keyword evidence="1" id="KW-1133">Transmembrane helix</keyword>
<evidence type="ECO:0000313" key="3">
    <source>
        <dbReference type="Proteomes" id="UP000507222"/>
    </source>
</evidence>
<keyword evidence="1" id="KW-0472">Membrane</keyword>
<dbReference type="Proteomes" id="UP000507222">
    <property type="component" value="Unassembled WGS sequence"/>
</dbReference>
<proteinExistence type="predicted"/>
<dbReference type="PANTHER" id="PTHR11439:SF450">
    <property type="entry name" value="REVERSE TRANSCRIPTASE TY1_COPIA-TYPE DOMAIN-CONTAINING PROTEIN"/>
    <property type="match status" value="1"/>
</dbReference>
<dbReference type="CDD" id="cd09272">
    <property type="entry name" value="RNase_HI_RT_Ty1"/>
    <property type="match status" value="1"/>
</dbReference>
<organism evidence="2 3">
    <name type="scientific">Prunus armeniaca</name>
    <name type="common">Apricot</name>
    <name type="synonym">Armeniaca vulgaris</name>
    <dbReference type="NCBI Taxonomy" id="36596"/>
    <lineage>
        <taxon>Eukaryota</taxon>
        <taxon>Viridiplantae</taxon>
        <taxon>Streptophyta</taxon>
        <taxon>Embryophyta</taxon>
        <taxon>Tracheophyta</taxon>
        <taxon>Spermatophyta</taxon>
        <taxon>Magnoliopsida</taxon>
        <taxon>eudicotyledons</taxon>
        <taxon>Gunneridae</taxon>
        <taxon>Pentapetalae</taxon>
        <taxon>rosids</taxon>
        <taxon>fabids</taxon>
        <taxon>Rosales</taxon>
        <taxon>Rosaceae</taxon>
        <taxon>Amygdaloideae</taxon>
        <taxon>Amygdaleae</taxon>
        <taxon>Prunus</taxon>
    </lineage>
</organism>
<dbReference type="PANTHER" id="PTHR11439">
    <property type="entry name" value="GAG-POL-RELATED RETROTRANSPOSON"/>
    <property type="match status" value="1"/>
</dbReference>
<dbReference type="AlphaFoldDB" id="A0A6J5UC52"/>
<name>A0A6J5UC52_PRUAR</name>
<keyword evidence="1" id="KW-0812">Transmembrane</keyword>
<protein>
    <recommendedName>
        <fullName evidence="4">Mitochondrial protein</fullName>
    </recommendedName>
</protein>